<dbReference type="PRINTS" id="PR00834">
    <property type="entry name" value="PROTEASES2C"/>
</dbReference>
<feature type="transmembrane region" description="Helical" evidence="5">
    <location>
        <begin position="9"/>
        <end position="28"/>
    </location>
</feature>
<evidence type="ECO:0000313" key="7">
    <source>
        <dbReference type="EMBL" id="QEA04959.1"/>
    </source>
</evidence>
<dbReference type="Pfam" id="PF13180">
    <property type="entry name" value="PDZ_2"/>
    <property type="match status" value="1"/>
</dbReference>
<keyword evidence="5" id="KW-1133">Transmembrane helix</keyword>
<dbReference type="EC" id="3.4.21.107" evidence="7"/>
<dbReference type="Gene3D" id="2.30.42.10">
    <property type="match status" value="1"/>
</dbReference>
<keyword evidence="5" id="KW-0472">Membrane</keyword>
<dbReference type="SUPFAM" id="SSF50156">
    <property type="entry name" value="PDZ domain-like"/>
    <property type="match status" value="1"/>
</dbReference>
<reference evidence="7" key="1">
    <citation type="submission" date="2019-06" db="EMBL/GenBank/DDBJ databases">
        <authorList>
            <person name="Murdoch R.W."/>
            <person name="Fathepure B."/>
        </authorList>
    </citation>
    <scope>NUCLEOTIDE SEQUENCE</scope>
</reference>
<dbReference type="SUPFAM" id="SSF50494">
    <property type="entry name" value="Trypsin-like serine proteases"/>
    <property type="match status" value="1"/>
</dbReference>
<dbReference type="PANTHER" id="PTHR22939:SF129">
    <property type="entry name" value="SERINE PROTEASE HTRA2, MITOCHONDRIAL"/>
    <property type="match status" value="1"/>
</dbReference>
<keyword evidence="2 7" id="KW-0645">Protease</keyword>
<evidence type="ECO:0000256" key="2">
    <source>
        <dbReference type="ARBA" id="ARBA00022670"/>
    </source>
</evidence>
<protein>
    <submittedName>
        <fullName evidence="7">Periplasmic pH-dependent serine endoprotease DegQ</fullName>
        <ecNumber evidence="7">3.4.21.107</ecNumber>
    </submittedName>
</protein>
<dbReference type="AlphaFoldDB" id="A0A5B8R795"/>
<dbReference type="PANTHER" id="PTHR22939">
    <property type="entry name" value="SERINE PROTEASE FAMILY S1C HTRA-RELATED"/>
    <property type="match status" value="1"/>
</dbReference>
<dbReference type="FunFam" id="2.40.10.10:FF:000001">
    <property type="entry name" value="Periplasmic serine protease DegS"/>
    <property type="match status" value="1"/>
</dbReference>
<feature type="domain" description="PDZ" evidence="6">
    <location>
        <begin position="274"/>
        <end position="340"/>
    </location>
</feature>
<sequence length="382" mass="39491">MPGSRIGRFVLRYVVVGVLAALAAVWLAPEVFTPPAPVVRVSEAPSADGSAPTPPRPASYADAVERAAPAVVNVYTTRAPEQRHHPFFDDPQLRRFFGAPKEQRPERSLGSGVIVSPDGYVLTNEHVVRDADAIEVLLSDGRAATAEVVGSDPDTDLAVLDVGLGELPHATFGDSTALRVGDIVLAVGNPFGVGQTVTQGIVSATGRDHLGLATFENFIQTDAAINPGNSGGALINAAGELVGINTAIYSRSGGSMGIGFAIPVSLARGVMRELIEQGHVTRGWIGVQVQPMTPPLADTLSLPDVGGVLIAGVLRGGPAHEAGIQPGDVILSIDEHPVDGPTQLLNRISGLSPGSEAVVAGIGRDGRFNRRVTIGRRPTGGG</sequence>
<comment type="similarity">
    <text evidence="1">Belongs to the peptidase S1C family.</text>
</comment>
<dbReference type="Gene3D" id="2.40.10.120">
    <property type="match status" value="1"/>
</dbReference>
<dbReference type="InterPro" id="IPR001478">
    <property type="entry name" value="PDZ"/>
</dbReference>
<dbReference type="InterPro" id="IPR009003">
    <property type="entry name" value="Peptidase_S1_PA"/>
</dbReference>
<accession>A0A5B8R795</accession>
<evidence type="ECO:0000256" key="5">
    <source>
        <dbReference type="SAM" id="Phobius"/>
    </source>
</evidence>
<evidence type="ECO:0000256" key="4">
    <source>
        <dbReference type="ARBA" id="ARBA00022825"/>
    </source>
</evidence>
<dbReference type="EMBL" id="MN079092">
    <property type="protein sequence ID" value="QEA04959.1"/>
    <property type="molecule type" value="Genomic_DNA"/>
</dbReference>
<gene>
    <name evidence="7" type="primary">degQ</name>
    <name evidence="7" type="ORF">KBTEX_01277</name>
</gene>
<proteinExistence type="inferred from homology"/>
<keyword evidence="4" id="KW-0720">Serine protease</keyword>
<dbReference type="InterPro" id="IPR036034">
    <property type="entry name" value="PDZ_sf"/>
</dbReference>
<dbReference type="GO" id="GO:0004252">
    <property type="term" value="F:serine-type endopeptidase activity"/>
    <property type="evidence" value="ECO:0007669"/>
    <property type="project" value="InterPro"/>
</dbReference>
<dbReference type="PROSITE" id="PS50106">
    <property type="entry name" value="PDZ"/>
    <property type="match status" value="1"/>
</dbReference>
<evidence type="ECO:0000256" key="3">
    <source>
        <dbReference type="ARBA" id="ARBA00022801"/>
    </source>
</evidence>
<keyword evidence="3 7" id="KW-0378">Hydrolase</keyword>
<keyword evidence="5" id="KW-0812">Transmembrane</keyword>
<organism evidence="7">
    <name type="scientific">uncultured organism</name>
    <dbReference type="NCBI Taxonomy" id="155900"/>
    <lineage>
        <taxon>unclassified sequences</taxon>
        <taxon>environmental samples</taxon>
    </lineage>
</organism>
<evidence type="ECO:0000259" key="6">
    <source>
        <dbReference type="PROSITE" id="PS50106"/>
    </source>
</evidence>
<name>A0A5B8R795_9ZZZZ</name>
<dbReference type="SMART" id="SM00228">
    <property type="entry name" value="PDZ"/>
    <property type="match status" value="1"/>
</dbReference>
<dbReference type="GO" id="GO:0006508">
    <property type="term" value="P:proteolysis"/>
    <property type="evidence" value="ECO:0007669"/>
    <property type="project" value="UniProtKB-KW"/>
</dbReference>
<evidence type="ECO:0000256" key="1">
    <source>
        <dbReference type="ARBA" id="ARBA00010541"/>
    </source>
</evidence>
<dbReference type="InterPro" id="IPR001940">
    <property type="entry name" value="Peptidase_S1C"/>
</dbReference>
<dbReference type="Pfam" id="PF13365">
    <property type="entry name" value="Trypsin_2"/>
    <property type="match status" value="1"/>
</dbReference>